<dbReference type="SMART" id="SM00387">
    <property type="entry name" value="HATPase_c"/>
    <property type="match status" value="1"/>
</dbReference>
<evidence type="ECO:0000259" key="15">
    <source>
        <dbReference type="PROSITE" id="PS50885"/>
    </source>
</evidence>
<dbReference type="Gene3D" id="3.30.565.10">
    <property type="entry name" value="Histidine kinase-like ATPase, C-terminal domain"/>
    <property type="match status" value="1"/>
</dbReference>
<keyword evidence="4" id="KW-0597">Phosphoprotein</keyword>
<evidence type="ECO:0000313" key="16">
    <source>
        <dbReference type="EMBL" id="OZI54198.1"/>
    </source>
</evidence>
<evidence type="ECO:0000313" key="17">
    <source>
        <dbReference type="Proteomes" id="UP000216913"/>
    </source>
</evidence>
<evidence type="ECO:0000256" key="7">
    <source>
        <dbReference type="ARBA" id="ARBA00022741"/>
    </source>
</evidence>
<feature type="transmembrane region" description="Helical" evidence="13">
    <location>
        <begin position="164"/>
        <end position="187"/>
    </location>
</feature>
<dbReference type="PRINTS" id="PR00344">
    <property type="entry name" value="BCTRLSENSOR"/>
</dbReference>
<feature type="transmembrane region" description="Helical" evidence="13">
    <location>
        <begin position="12"/>
        <end position="33"/>
    </location>
</feature>
<dbReference type="AlphaFoldDB" id="A0A261TWX2"/>
<gene>
    <name evidence="16" type="ORF">CAL25_05305</name>
</gene>
<keyword evidence="7" id="KW-0547">Nucleotide-binding</keyword>
<dbReference type="Pfam" id="PF02518">
    <property type="entry name" value="HATPase_c"/>
    <property type="match status" value="1"/>
</dbReference>
<evidence type="ECO:0000256" key="11">
    <source>
        <dbReference type="ARBA" id="ARBA00023012"/>
    </source>
</evidence>
<evidence type="ECO:0000256" key="5">
    <source>
        <dbReference type="ARBA" id="ARBA00022679"/>
    </source>
</evidence>
<dbReference type="PANTHER" id="PTHR45436:SF14">
    <property type="entry name" value="SENSOR PROTEIN QSEC"/>
    <property type="match status" value="1"/>
</dbReference>
<dbReference type="InterPro" id="IPR036890">
    <property type="entry name" value="HATPase_C_sf"/>
</dbReference>
<dbReference type="Gene3D" id="1.10.287.130">
    <property type="match status" value="1"/>
</dbReference>
<dbReference type="EC" id="2.7.13.3" evidence="3"/>
<comment type="subcellular location">
    <subcellularLocation>
        <location evidence="2">Membrane</location>
        <topology evidence="2">Multi-pass membrane protein</topology>
    </subcellularLocation>
</comment>
<dbReference type="PROSITE" id="PS50109">
    <property type="entry name" value="HIS_KIN"/>
    <property type="match status" value="1"/>
</dbReference>
<dbReference type="CDD" id="cd00082">
    <property type="entry name" value="HisKA"/>
    <property type="match status" value="1"/>
</dbReference>
<evidence type="ECO:0000256" key="1">
    <source>
        <dbReference type="ARBA" id="ARBA00000085"/>
    </source>
</evidence>
<dbReference type="GO" id="GO:0005524">
    <property type="term" value="F:ATP binding"/>
    <property type="evidence" value="ECO:0007669"/>
    <property type="project" value="UniProtKB-KW"/>
</dbReference>
<dbReference type="PANTHER" id="PTHR45436">
    <property type="entry name" value="SENSOR HISTIDINE KINASE YKOH"/>
    <property type="match status" value="1"/>
</dbReference>
<comment type="caution">
    <text evidence="16">The sequence shown here is derived from an EMBL/GenBank/DDBJ whole genome shotgun (WGS) entry which is preliminary data.</text>
</comment>
<dbReference type="InterPro" id="IPR005467">
    <property type="entry name" value="His_kinase_dom"/>
</dbReference>
<dbReference type="EMBL" id="NEVP01000003">
    <property type="protein sequence ID" value="OZI54198.1"/>
    <property type="molecule type" value="Genomic_DNA"/>
</dbReference>
<dbReference type="InterPro" id="IPR036097">
    <property type="entry name" value="HisK_dim/P_sf"/>
</dbReference>
<dbReference type="RefSeq" id="WP_094798921.1">
    <property type="nucleotide sequence ID" value="NZ_NEVP01000003.1"/>
</dbReference>
<evidence type="ECO:0000256" key="4">
    <source>
        <dbReference type="ARBA" id="ARBA00022553"/>
    </source>
</evidence>
<keyword evidence="11" id="KW-0902">Two-component regulatory system</keyword>
<sequence>MRGGSSHRSLRLRLQAGILAVLLLFCVAMLAWYRAEMTRERTGEWDYNLQSVGQTALLSLPRGLELTGLPEGYTLSDQLRLAPDQTDVAIQAYALDDGRRLLASPNSPRSPLVPSRKDGLASTVVEGTEWRTYAISDAEGRIQVQVGKATWQLRNELRERLRTALALMSVLFVLLAAVSWAITYATFAPVLRLSTALRNRQPLDLEPLPDADMPDEIQPLVGALNQQLARAEASIENERRFLQDAAHELRTPLAVLSVQAENALRSDDLDEIRANVRQIFEATQRSARMSEQLLDMARMESAGLLDAAVRIDLAAVGAAVARDYEARAEQRGQILQTELDPGLVRGHLDSLGILLRNLLDNAVRYSGPGGRIVLRCDHDDMSNDVVLAVLDDGPGVPEASRPRILDRFYRAPDAVGHGSGIGLSLVARIARLHGATVEVGAGLDGKGLGVTVRFPAANDVSRPSTPAR</sequence>
<proteinExistence type="predicted"/>
<keyword evidence="6 13" id="KW-0812">Transmembrane</keyword>
<evidence type="ECO:0000256" key="10">
    <source>
        <dbReference type="ARBA" id="ARBA00022989"/>
    </source>
</evidence>
<dbReference type="Pfam" id="PF00512">
    <property type="entry name" value="HisKA"/>
    <property type="match status" value="1"/>
</dbReference>
<dbReference type="OrthoDB" id="8554694at2"/>
<reference evidence="16 17" key="1">
    <citation type="submission" date="2017-05" db="EMBL/GenBank/DDBJ databases">
        <title>Complete and WGS of Bordetella genogroups.</title>
        <authorList>
            <person name="Spilker T."/>
            <person name="LiPuma J."/>
        </authorList>
    </citation>
    <scope>NUCLEOTIDE SEQUENCE [LARGE SCALE GENOMIC DNA]</scope>
    <source>
        <strain evidence="16 17">AU10456</strain>
    </source>
</reference>
<evidence type="ECO:0000256" key="8">
    <source>
        <dbReference type="ARBA" id="ARBA00022777"/>
    </source>
</evidence>
<evidence type="ECO:0000259" key="14">
    <source>
        <dbReference type="PROSITE" id="PS50109"/>
    </source>
</evidence>
<keyword evidence="17" id="KW-1185">Reference proteome</keyword>
<keyword evidence="12 13" id="KW-0472">Membrane</keyword>
<dbReference type="InterPro" id="IPR003660">
    <property type="entry name" value="HAMP_dom"/>
</dbReference>
<accession>A0A261TWX2</accession>
<dbReference type="SUPFAM" id="SSF55874">
    <property type="entry name" value="ATPase domain of HSP90 chaperone/DNA topoisomerase II/histidine kinase"/>
    <property type="match status" value="1"/>
</dbReference>
<dbReference type="PROSITE" id="PS50885">
    <property type="entry name" value="HAMP"/>
    <property type="match status" value="1"/>
</dbReference>
<dbReference type="SUPFAM" id="SSF47384">
    <property type="entry name" value="Homodimeric domain of signal transducing histidine kinase"/>
    <property type="match status" value="1"/>
</dbReference>
<evidence type="ECO:0000256" key="13">
    <source>
        <dbReference type="SAM" id="Phobius"/>
    </source>
</evidence>
<keyword evidence="5" id="KW-0808">Transferase</keyword>
<evidence type="ECO:0000256" key="3">
    <source>
        <dbReference type="ARBA" id="ARBA00012438"/>
    </source>
</evidence>
<organism evidence="16 17">
    <name type="scientific">Bordetella genomosp. 5</name>
    <dbReference type="NCBI Taxonomy" id="1395608"/>
    <lineage>
        <taxon>Bacteria</taxon>
        <taxon>Pseudomonadati</taxon>
        <taxon>Pseudomonadota</taxon>
        <taxon>Betaproteobacteria</taxon>
        <taxon>Burkholderiales</taxon>
        <taxon>Alcaligenaceae</taxon>
        <taxon>Bordetella</taxon>
    </lineage>
</organism>
<dbReference type="GO" id="GO:0005886">
    <property type="term" value="C:plasma membrane"/>
    <property type="evidence" value="ECO:0007669"/>
    <property type="project" value="TreeGrafter"/>
</dbReference>
<dbReference type="InterPro" id="IPR004358">
    <property type="entry name" value="Sig_transdc_His_kin-like_C"/>
</dbReference>
<evidence type="ECO:0000256" key="6">
    <source>
        <dbReference type="ARBA" id="ARBA00022692"/>
    </source>
</evidence>
<name>A0A261TWX2_9BORD</name>
<feature type="domain" description="Histidine kinase" evidence="14">
    <location>
        <begin position="244"/>
        <end position="458"/>
    </location>
</feature>
<dbReference type="InterPro" id="IPR003594">
    <property type="entry name" value="HATPase_dom"/>
</dbReference>
<dbReference type="InterPro" id="IPR003661">
    <property type="entry name" value="HisK_dim/P_dom"/>
</dbReference>
<dbReference type="Proteomes" id="UP000216913">
    <property type="component" value="Unassembled WGS sequence"/>
</dbReference>
<dbReference type="InterPro" id="IPR050428">
    <property type="entry name" value="TCS_sensor_his_kinase"/>
</dbReference>
<keyword evidence="10 13" id="KW-1133">Transmembrane helix</keyword>
<keyword evidence="8" id="KW-0418">Kinase</keyword>
<comment type="catalytic activity">
    <reaction evidence="1">
        <text>ATP + protein L-histidine = ADP + protein N-phospho-L-histidine.</text>
        <dbReference type="EC" id="2.7.13.3"/>
    </reaction>
</comment>
<evidence type="ECO:0000256" key="9">
    <source>
        <dbReference type="ARBA" id="ARBA00022840"/>
    </source>
</evidence>
<dbReference type="GO" id="GO:0000155">
    <property type="term" value="F:phosphorelay sensor kinase activity"/>
    <property type="evidence" value="ECO:0007669"/>
    <property type="project" value="InterPro"/>
</dbReference>
<feature type="domain" description="HAMP" evidence="15">
    <location>
        <begin position="184"/>
        <end position="236"/>
    </location>
</feature>
<evidence type="ECO:0000256" key="12">
    <source>
        <dbReference type="ARBA" id="ARBA00023136"/>
    </source>
</evidence>
<evidence type="ECO:0000256" key="2">
    <source>
        <dbReference type="ARBA" id="ARBA00004141"/>
    </source>
</evidence>
<dbReference type="SMART" id="SM00388">
    <property type="entry name" value="HisKA"/>
    <property type="match status" value="1"/>
</dbReference>
<protein>
    <recommendedName>
        <fullName evidence="3">histidine kinase</fullName>
        <ecNumber evidence="3">2.7.13.3</ecNumber>
    </recommendedName>
</protein>
<keyword evidence="9" id="KW-0067">ATP-binding</keyword>